<dbReference type="AlphaFoldDB" id="A0A6G6GLK8"/>
<dbReference type="Proteomes" id="UP000505306">
    <property type="component" value="Chromosome"/>
</dbReference>
<sequence length="160" mass="18256">MKRFSLLLCSFLCLSCQYFDTEKISAETFYQEELKTIDWAEVDRYPAFAACDTLSEKPSQKDCFEAELGAYLRQTIVNQKIEAVKDIHDTIVVHFSISEKAIISVQSIKMDSVLVREFPHLKDTLQRDLDATKLIAPAYKRGVPVITTFTLPIVVLTDEL</sequence>
<evidence type="ECO:0000313" key="1">
    <source>
        <dbReference type="EMBL" id="QIE59465.1"/>
    </source>
</evidence>
<reference evidence="1 2" key="1">
    <citation type="submission" date="2020-02" db="EMBL/GenBank/DDBJ databases">
        <title>Complete genome sequence of Flavobacteriaceae bacterium.</title>
        <authorList>
            <person name="Kim S.-J."/>
            <person name="Kim Y.-S."/>
            <person name="Kim K.-H."/>
        </authorList>
    </citation>
    <scope>NUCLEOTIDE SEQUENCE [LARGE SCALE GENOMIC DNA]</scope>
    <source>
        <strain evidence="1 2">RR4-40</strain>
    </source>
</reference>
<accession>A0A6G6GLK8</accession>
<organism evidence="1 2">
    <name type="scientific">Rasiella rasia</name>
    <dbReference type="NCBI Taxonomy" id="2744027"/>
    <lineage>
        <taxon>Bacteria</taxon>
        <taxon>Pseudomonadati</taxon>
        <taxon>Bacteroidota</taxon>
        <taxon>Flavobacteriia</taxon>
        <taxon>Flavobacteriales</taxon>
        <taxon>Flavobacteriaceae</taxon>
        <taxon>Rasiella</taxon>
    </lineage>
</organism>
<name>A0A6G6GLK8_9FLAO</name>
<proteinExistence type="predicted"/>
<dbReference type="EMBL" id="CP049057">
    <property type="protein sequence ID" value="QIE59465.1"/>
    <property type="molecule type" value="Genomic_DNA"/>
</dbReference>
<gene>
    <name evidence="1" type="ORF">G5B37_07775</name>
</gene>
<dbReference type="RefSeq" id="WP_164679480.1">
    <property type="nucleotide sequence ID" value="NZ_CP049057.1"/>
</dbReference>
<dbReference type="KEGG" id="mgel:G5B37_07775"/>
<protein>
    <submittedName>
        <fullName evidence="1">Uncharacterized protein</fullName>
    </submittedName>
</protein>
<keyword evidence="2" id="KW-1185">Reference proteome</keyword>
<evidence type="ECO:0000313" key="2">
    <source>
        <dbReference type="Proteomes" id="UP000505306"/>
    </source>
</evidence>